<feature type="transmembrane region" description="Helical" evidence="1">
    <location>
        <begin position="115"/>
        <end position="134"/>
    </location>
</feature>
<evidence type="ECO:0000256" key="1">
    <source>
        <dbReference type="SAM" id="Phobius"/>
    </source>
</evidence>
<keyword evidence="3" id="KW-1185">Reference proteome</keyword>
<dbReference type="Proteomes" id="UP001201161">
    <property type="component" value="Unassembled WGS sequence"/>
</dbReference>
<protein>
    <submittedName>
        <fullName evidence="2">Uncharacterized protein</fullName>
    </submittedName>
</protein>
<evidence type="ECO:0000313" key="2">
    <source>
        <dbReference type="EMBL" id="MCF6379335.1"/>
    </source>
</evidence>
<keyword evidence="1" id="KW-1133">Transmembrane helix</keyword>
<keyword evidence="1" id="KW-0472">Membrane</keyword>
<organism evidence="2 3">
    <name type="scientific">Nocardioides potassii</name>
    <dbReference type="NCBI Taxonomy" id="2911371"/>
    <lineage>
        <taxon>Bacteria</taxon>
        <taxon>Bacillati</taxon>
        <taxon>Actinomycetota</taxon>
        <taxon>Actinomycetes</taxon>
        <taxon>Propionibacteriales</taxon>
        <taxon>Nocardioidaceae</taxon>
        <taxon>Nocardioides</taxon>
    </lineage>
</organism>
<comment type="caution">
    <text evidence="2">The sequence shown here is derived from an EMBL/GenBank/DDBJ whole genome shotgun (WGS) entry which is preliminary data.</text>
</comment>
<sequence>MVRGDGADYATYVDARWPDLVGGLEDEGVSPEDARLAVADTLLAARSGWARRVREEQVDVSLWAEVRERAGLPPRPGEAAPHAVRPFDLDDAPQPWLARAEHVRSARRWRGVRRGAVGLAVLGLLAAGWAWWAARPETPEVRKEANPLPVVWYAGGDLHLEDVVVTLPGIDEFVAVGPDVAARMDSGDLVRIAADGSVGTLDQAPPALTSVTPAPAYEPPGRYDVELQSAPLPGGGWAYLIDSSRRDGSQDGVRQSETGRRALVACPTRSTCAEPVTIVGADGAIRLR</sequence>
<gene>
    <name evidence="2" type="ORF">L2K70_17115</name>
</gene>
<dbReference type="RefSeq" id="WP_236404175.1">
    <property type="nucleotide sequence ID" value="NZ_JAKJHZ010000010.1"/>
</dbReference>
<dbReference type="EMBL" id="JAKJHZ010000010">
    <property type="protein sequence ID" value="MCF6379335.1"/>
    <property type="molecule type" value="Genomic_DNA"/>
</dbReference>
<reference evidence="2 3" key="1">
    <citation type="submission" date="2022-01" db="EMBL/GenBank/DDBJ databases">
        <title>Nocardioides sp. nov., an actinomycete isolated from mining soil.</title>
        <authorList>
            <person name="Liu L."/>
        </authorList>
    </citation>
    <scope>NUCLEOTIDE SEQUENCE [LARGE SCALE GENOMIC DNA]</scope>
    <source>
        <strain evidence="2 3">KLBMP 9356</strain>
    </source>
</reference>
<accession>A0ABS9HDR4</accession>
<keyword evidence="1" id="KW-0812">Transmembrane</keyword>
<proteinExistence type="predicted"/>
<evidence type="ECO:0000313" key="3">
    <source>
        <dbReference type="Proteomes" id="UP001201161"/>
    </source>
</evidence>
<name>A0ABS9HDR4_9ACTN</name>